<dbReference type="AlphaFoldDB" id="A0A8H3VAU3"/>
<dbReference type="Proteomes" id="UP000490939">
    <property type="component" value="Unassembled WGS sequence"/>
</dbReference>
<sequence>MLALTSPTGKLGGAVLAAILGNNLIDPKDLVVCTSSDPSSTRLSHLHTQNIPIRHADFDYGGI</sequence>
<evidence type="ECO:0000313" key="2">
    <source>
        <dbReference type="Proteomes" id="UP000490939"/>
    </source>
</evidence>
<protein>
    <submittedName>
        <fullName evidence="1">Uncharacterized protein</fullName>
    </submittedName>
</protein>
<organism evidence="1 2">
    <name type="scientific">Venturia inaequalis</name>
    <name type="common">Apple scab fungus</name>
    <dbReference type="NCBI Taxonomy" id="5025"/>
    <lineage>
        <taxon>Eukaryota</taxon>
        <taxon>Fungi</taxon>
        <taxon>Dikarya</taxon>
        <taxon>Ascomycota</taxon>
        <taxon>Pezizomycotina</taxon>
        <taxon>Dothideomycetes</taxon>
        <taxon>Pleosporomycetidae</taxon>
        <taxon>Venturiales</taxon>
        <taxon>Venturiaceae</taxon>
        <taxon>Venturia</taxon>
    </lineage>
</organism>
<gene>
    <name evidence="1" type="ORF">EG327_005059</name>
</gene>
<keyword evidence="2" id="KW-1185">Reference proteome</keyword>
<accession>A0A8H3VAU3</accession>
<name>A0A8H3VAU3_VENIN</name>
<comment type="caution">
    <text evidence="1">The sequence shown here is derived from an EMBL/GenBank/DDBJ whole genome shotgun (WGS) entry which is preliminary data.</text>
</comment>
<evidence type="ECO:0000313" key="1">
    <source>
        <dbReference type="EMBL" id="KAE9984298.1"/>
    </source>
</evidence>
<dbReference type="EMBL" id="WNWR01000297">
    <property type="protein sequence ID" value="KAE9984298.1"/>
    <property type="molecule type" value="Genomic_DNA"/>
</dbReference>
<proteinExistence type="predicted"/>
<reference evidence="1 2" key="1">
    <citation type="submission" date="2019-07" db="EMBL/GenBank/DDBJ databases">
        <title>Venturia inaequalis Genome Resource.</title>
        <authorList>
            <person name="Lichtner F.J."/>
        </authorList>
    </citation>
    <scope>NUCLEOTIDE SEQUENCE [LARGE SCALE GENOMIC DNA]</scope>
    <source>
        <strain evidence="1 2">DMI_063113</strain>
    </source>
</reference>